<reference evidence="1" key="1">
    <citation type="submission" date="2018-05" db="EMBL/GenBank/DDBJ databases">
        <title>Draft genome of Mucuna pruriens seed.</title>
        <authorList>
            <person name="Nnadi N.E."/>
            <person name="Vos R."/>
            <person name="Hasami M.H."/>
            <person name="Devisetty U.K."/>
            <person name="Aguiy J.C."/>
        </authorList>
    </citation>
    <scope>NUCLEOTIDE SEQUENCE [LARGE SCALE GENOMIC DNA]</scope>
    <source>
        <strain evidence="1">JCA_2017</strain>
    </source>
</reference>
<proteinExistence type="predicted"/>
<sequence>KRKFFNIDSNPLLNRIPSSGIWKSLQNDIYITYVGSSKDYLISSSLRYIHSLRIDGLLMLDILLCCTSNKLQYHLRNFDEYPKWNDVEKNFDTSIN</sequence>
<gene>
    <name evidence="1" type="ORF">CR513_62432</name>
</gene>
<protein>
    <submittedName>
        <fullName evidence="1">Uncharacterized protein</fullName>
    </submittedName>
</protein>
<accession>A0A371E0D7</accession>
<keyword evidence="2" id="KW-1185">Reference proteome</keyword>
<dbReference type="Proteomes" id="UP000257109">
    <property type="component" value="Unassembled WGS sequence"/>
</dbReference>
<comment type="caution">
    <text evidence="1">The sequence shown here is derived from an EMBL/GenBank/DDBJ whole genome shotgun (WGS) entry which is preliminary data.</text>
</comment>
<organism evidence="1 2">
    <name type="scientific">Mucuna pruriens</name>
    <name type="common">Velvet bean</name>
    <name type="synonym">Dolichos pruriens</name>
    <dbReference type="NCBI Taxonomy" id="157652"/>
    <lineage>
        <taxon>Eukaryota</taxon>
        <taxon>Viridiplantae</taxon>
        <taxon>Streptophyta</taxon>
        <taxon>Embryophyta</taxon>
        <taxon>Tracheophyta</taxon>
        <taxon>Spermatophyta</taxon>
        <taxon>Magnoliopsida</taxon>
        <taxon>eudicotyledons</taxon>
        <taxon>Gunneridae</taxon>
        <taxon>Pentapetalae</taxon>
        <taxon>rosids</taxon>
        <taxon>fabids</taxon>
        <taxon>Fabales</taxon>
        <taxon>Fabaceae</taxon>
        <taxon>Papilionoideae</taxon>
        <taxon>50 kb inversion clade</taxon>
        <taxon>NPAAA clade</taxon>
        <taxon>indigoferoid/millettioid clade</taxon>
        <taxon>Phaseoleae</taxon>
        <taxon>Mucuna</taxon>
    </lineage>
</organism>
<evidence type="ECO:0000313" key="2">
    <source>
        <dbReference type="Proteomes" id="UP000257109"/>
    </source>
</evidence>
<dbReference type="AlphaFoldDB" id="A0A371E0D7"/>
<dbReference type="EMBL" id="QJKJ01017671">
    <property type="protein sequence ID" value="RDX58263.1"/>
    <property type="molecule type" value="Genomic_DNA"/>
</dbReference>
<feature type="non-terminal residue" evidence="1">
    <location>
        <position position="1"/>
    </location>
</feature>
<evidence type="ECO:0000313" key="1">
    <source>
        <dbReference type="EMBL" id="RDX58263.1"/>
    </source>
</evidence>
<name>A0A371E0D7_MUCPR</name>